<evidence type="ECO:0000259" key="2">
    <source>
        <dbReference type="SMART" id="SM00065"/>
    </source>
</evidence>
<dbReference type="Pfam" id="PF07228">
    <property type="entry name" value="SpoIIE"/>
    <property type="match status" value="1"/>
</dbReference>
<dbReference type="SUPFAM" id="SSF81606">
    <property type="entry name" value="PP2C-like"/>
    <property type="match status" value="1"/>
</dbReference>
<dbReference type="KEGG" id="svn:CP980_33125"/>
<dbReference type="EMBL" id="CP023692">
    <property type="protein sequence ID" value="QEV49273.1"/>
    <property type="molecule type" value="Genomic_DNA"/>
</dbReference>
<dbReference type="SMART" id="SM00331">
    <property type="entry name" value="PP2C_SIG"/>
    <property type="match status" value="1"/>
</dbReference>
<dbReference type="InterPro" id="IPR052016">
    <property type="entry name" value="Bact_Sigma-Reg"/>
</dbReference>
<dbReference type="SUPFAM" id="SSF55781">
    <property type="entry name" value="GAF domain-like"/>
    <property type="match status" value="1"/>
</dbReference>
<organism evidence="4 5">
    <name type="scientific">Streptomyces vinaceus</name>
    <dbReference type="NCBI Taxonomy" id="1960"/>
    <lineage>
        <taxon>Bacteria</taxon>
        <taxon>Bacillati</taxon>
        <taxon>Actinomycetota</taxon>
        <taxon>Actinomycetes</taxon>
        <taxon>Kitasatosporales</taxon>
        <taxon>Streptomycetaceae</taxon>
        <taxon>Streptomyces</taxon>
    </lineage>
</organism>
<sequence length="550" mass="57943">MDHTRARTIAEPDADFPWGAAPHPVLVVDVDGALVRRNDAAAALLPRAEPGTPLVDVAPAWLAEAHRTVRLPGPYAAPDADPALCGVIGGRRYEAHPSVRDDGTVGWWLVDDTDHQLVRDALHKERERTAFLAKVSSALLSTLNLGRCMDVTAQMAAESLADAALAIAPSRGRRLPVVTCLRGGVPELSHHSVDPDEVPGLGEALRGFPPVPARWIDPSTAPPWLVPEGFGPVGSIVITPLPGHGVPAGALVLLRRAKTDSFSDEEEVFARSFAARAGAAMSAARLYAEQTAITDVLMRELLPPTLHQVSGVDFAGRYRPSADHERVGGDFYDVHPAGDGGASLVALGDVCGKGLEAAVLTGKIRSTLHALLPLADDHQRMLSLLNTALLNSHHARFATLVLASAVLRGNEVDLKLTSAGHPTPLIVRGDGTVEEADTGGTLVGAIREVSARTAAVTLAPGECCVLYTDGITEAKGGPMGDVLFGDERLKRALSACAGMTAEGIVEHVQMLAAQWLGSRRHDDMAVVVIAAPRTHHLSAVNGHTRGRFTG</sequence>
<dbReference type="PANTHER" id="PTHR43156:SF2">
    <property type="entry name" value="STAGE II SPORULATION PROTEIN E"/>
    <property type="match status" value="1"/>
</dbReference>
<dbReference type="PANTHER" id="PTHR43156">
    <property type="entry name" value="STAGE II SPORULATION PROTEIN E-RELATED"/>
    <property type="match status" value="1"/>
</dbReference>
<feature type="domain" description="PPM-type phosphatase" evidence="3">
    <location>
        <begin position="309"/>
        <end position="531"/>
    </location>
</feature>
<reference evidence="4 5" key="1">
    <citation type="submission" date="2017-09" db="EMBL/GenBank/DDBJ databases">
        <authorList>
            <person name="Lee N."/>
            <person name="Cho B.-K."/>
        </authorList>
    </citation>
    <scope>NUCLEOTIDE SEQUENCE [LARGE SCALE GENOMIC DNA]</scope>
    <source>
        <strain evidence="4 5">ATCC 27476</strain>
    </source>
</reference>
<evidence type="ECO:0000259" key="3">
    <source>
        <dbReference type="SMART" id="SM00331"/>
    </source>
</evidence>
<feature type="domain" description="GAF" evidence="2">
    <location>
        <begin position="127"/>
        <end position="291"/>
    </location>
</feature>
<dbReference type="InterPro" id="IPR003018">
    <property type="entry name" value="GAF"/>
</dbReference>
<keyword evidence="1" id="KW-0378">Hydrolase</keyword>
<evidence type="ECO:0000313" key="5">
    <source>
        <dbReference type="Proteomes" id="UP000325563"/>
    </source>
</evidence>
<evidence type="ECO:0000313" key="4">
    <source>
        <dbReference type="EMBL" id="QEV49273.1"/>
    </source>
</evidence>
<dbReference type="InterPro" id="IPR001932">
    <property type="entry name" value="PPM-type_phosphatase-like_dom"/>
</dbReference>
<dbReference type="GO" id="GO:0016791">
    <property type="term" value="F:phosphatase activity"/>
    <property type="evidence" value="ECO:0007669"/>
    <property type="project" value="TreeGrafter"/>
</dbReference>
<dbReference type="Gene3D" id="3.30.450.40">
    <property type="match status" value="1"/>
</dbReference>
<gene>
    <name evidence="4" type="ORF">CP980_33125</name>
</gene>
<proteinExistence type="predicted"/>
<dbReference type="GeneID" id="95615383"/>
<keyword evidence="5" id="KW-1185">Reference proteome</keyword>
<dbReference type="AlphaFoldDB" id="A0A5J6JGZ8"/>
<protein>
    <submittedName>
        <fullName evidence="4">Serine/threonine-protein phosphatase</fullName>
    </submittedName>
</protein>
<name>A0A5J6JGZ8_STRVI</name>
<dbReference type="InterPro" id="IPR036457">
    <property type="entry name" value="PPM-type-like_dom_sf"/>
</dbReference>
<dbReference type="RefSeq" id="WP_132761070.1">
    <property type="nucleotide sequence ID" value="NZ_BNBW01000016.1"/>
</dbReference>
<dbReference type="Proteomes" id="UP000325563">
    <property type="component" value="Chromosome"/>
</dbReference>
<evidence type="ECO:0000256" key="1">
    <source>
        <dbReference type="ARBA" id="ARBA00022801"/>
    </source>
</evidence>
<dbReference type="SMART" id="SM00065">
    <property type="entry name" value="GAF"/>
    <property type="match status" value="1"/>
</dbReference>
<accession>A0A5J6JGZ8</accession>
<dbReference type="InterPro" id="IPR029016">
    <property type="entry name" value="GAF-like_dom_sf"/>
</dbReference>
<dbReference type="Gene3D" id="3.60.40.10">
    <property type="entry name" value="PPM-type phosphatase domain"/>
    <property type="match status" value="1"/>
</dbReference>